<comment type="similarity">
    <text evidence="2 9">Belongs to the Wnt family.</text>
</comment>
<keyword evidence="5" id="KW-0272">Extracellular matrix</keyword>
<dbReference type="GO" id="GO:0005109">
    <property type="term" value="F:frizzled binding"/>
    <property type="evidence" value="ECO:0007669"/>
    <property type="project" value="TreeGrafter"/>
</dbReference>
<evidence type="ECO:0000256" key="4">
    <source>
        <dbReference type="ARBA" id="ARBA00022525"/>
    </source>
</evidence>
<dbReference type="SMART" id="SM00097">
    <property type="entry name" value="WNT1"/>
    <property type="match status" value="1"/>
</dbReference>
<organism evidence="10 11">
    <name type="scientific">Octopus vulgaris</name>
    <name type="common">Common octopus</name>
    <dbReference type="NCBI Taxonomy" id="6645"/>
    <lineage>
        <taxon>Eukaryota</taxon>
        <taxon>Metazoa</taxon>
        <taxon>Spiralia</taxon>
        <taxon>Lophotrochozoa</taxon>
        <taxon>Mollusca</taxon>
        <taxon>Cephalopoda</taxon>
        <taxon>Coleoidea</taxon>
        <taxon>Octopodiformes</taxon>
        <taxon>Octopoda</taxon>
        <taxon>Incirrata</taxon>
        <taxon>Octopodidae</taxon>
        <taxon>Octopus</taxon>
    </lineage>
</organism>
<dbReference type="GO" id="GO:0030182">
    <property type="term" value="P:neuron differentiation"/>
    <property type="evidence" value="ECO:0007669"/>
    <property type="project" value="TreeGrafter"/>
</dbReference>
<gene>
    <name evidence="10" type="ORF">OCTVUL_1B002520</name>
</gene>
<dbReference type="PROSITE" id="PS00246">
    <property type="entry name" value="WNT1"/>
    <property type="match status" value="1"/>
</dbReference>
<dbReference type="CDD" id="cd19343">
    <property type="entry name" value="Wnt_Wnt11"/>
    <property type="match status" value="1"/>
</dbReference>
<dbReference type="Proteomes" id="UP001162480">
    <property type="component" value="Chromosome 27"/>
</dbReference>
<accession>A0AA36FLI3</accession>
<protein>
    <recommendedName>
        <fullName evidence="9">Protein Wnt</fullName>
    </recommendedName>
</protein>
<name>A0AA36FLI3_OCTVU</name>
<keyword evidence="6 9" id="KW-0879">Wnt signaling pathway</keyword>
<evidence type="ECO:0000256" key="5">
    <source>
        <dbReference type="ARBA" id="ARBA00022530"/>
    </source>
</evidence>
<keyword evidence="4" id="KW-0964">Secreted</keyword>
<proteinExistence type="inferred from homology"/>
<dbReference type="PRINTS" id="PR01349">
    <property type="entry name" value="WNTPROTEIN"/>
</dbReference>
<evidence type="ECO:0000313" key="11">
    <source>
        <dbReference type="Proteomes" id="UP001162480"/>
    </source>
</evidence>
<dbReference type="Pfam" id="PF00110">
    <property type="entry name" value="wnt"/>
    <property type="match status" value="1"/>
</dbReference>
<comment type="subcellular location">
    <subcellularLocation>
        <location evidence="1 9">Secreted</location>
        <location evidence="1 9">Extracellular space</location>
        <location evidence="1 9">Extracellular matrix</location>
    </subcellularLocation>
</comment>
<evidence type="ECO:0000256" key="6">
    <source>
        <dbReference type="ARBA" id="ARBA00022687"/>
    </source>
</evidence>
<evidence type="ECO:0000256" key="1">
    <source>
        <dbReference type="ARBA" id="ARBA00004498"/>
    </source>
</evidence>
<evidence type="ECO:0000256" key="8">
    <source>
        <dbReference type="ARBA" id="ARBA00023288"/>
    </source>
</evidence>
<reference evidence="10" key="1">
    <citation type="submission" date="2023-08" db="EMBL/GenBank/DDBJ databases">
        <authorList>
            <person name="Alioto T."/>
            <person name="Alioto T."/>
            <person name="Gomez Garrido J."/>
        </authorList>
    </citation>
    <scope>NUCLEOTIDE SEQUENCE</scope>
</reference>
<comment type="function">
    <text evidence="9">Ligand for members of the frizzled family of seven transmembrane receptors.</text>
</comment>
<keyword evidence="7" id="KW-1015">Disulfide bond</keyword>
<dbReference type="InterPro" id="IPR005817">
    <property type="entry name" value="Wnt"/>
</dbReference>
<evidence type="ECO:0000256" key="9">
    <source>
        <dbReference type="RuleBase" id="RU003500"/>
    </source>
</evidence>
<evidence type="ECO:0000256" key="7">
    <source>
        <dbReference type="ARBA" id="ARBA00023157"/>
    </source>
</evidence>
<keyword evidence="8" id="KW-0449">Lipoprotein</keyword>
<dbReference type="GO" id="GO:0005615">
    <property type="term" value="C:extracellular space"/>
    <property type="evidence" value="ECO:0007669"/>
    <property type="project" value="TreeGrafter"/>
</dbReference>
<evidence type="ECO:0000256" key="3">
    <source>
        <dbReference type="ARBA" id="ARBA00022473"/>
    </source>
</evidence>
<evidence type="ECO:0000256" key="2">
    <source>
        <dbReference type="ARBA" id="ARBA00005683"/>
    </source>
</evidence>
<dbReference type="EMBL" id="OX597840">
    <property type="protein sequence ID" value="CAI9742132.1"/>
    <property type="molecule type" value="Genomic_DNA"/>
</dbReference>
<dbReference type="GO" id="GO:0005125">
    <property type="term" value="F:cytokine activity"/>
    <property type="evidence" value="ECO:0007669"/>
    <property type="project" value="TreeGrafter"/>
</dbReference>
<keyword evidence="3 9" id="KW-0217">Developmental protein</keyword>
<dbReference type="GO" id="GO:0045165">
    <property type="term" value="P:cell fate commitment"/>
    <property type="evidence" value="ECO:0007669"/>
    <property type="project" value="TreeGrafter"/>
</dbReference>
<dbReference type="InterPro" id="IPR018161">
    <property type="entry name" value="Wnt_CS"/>
</dbReference>
<dbReference type="AlphaFoldDB" id="A0AA36FLI3"/>
<sequence>MTELWIFYNALYRLTHRQWTQSQNCSKSIGLVPKQVKLCKQHLDLMDTVVHASLLAFETCQEQFSKKRWNCSSINAVPQLSKDLLRGTREQAYVYAVTSAALAHAVARACSIGVTTKCSCGALPNTPPSGAFKWGGCGDDTQYGLEFSEAFTDSTLIKKLKQKRSKKAEMNRHNNKAGRTVVSDSLALSCKCHGVSGSCNIKTCWKSLADFPVIGVELKKRHSLAVEVKTKRVKKKRVFVPLRTREQPIRPDEFIYYTKSPDYCHKDPEIGSVGTYGRFCDRTRSGTGGCGTMCCGRGYHTFVRTISESPTIFEWEIG</sequence>
<dbReference type="GO" id="GO:0060070">
    <property type="term" value="P:canonical Wnt signaling pathway"/>
    <property type="evidence" value="ECO:0007669"/>
    <property type="project" value="TreeGrafter"/>
</dbReference>
<dbReference type="PANTHER" id="PTHR12027">
    <property type="entry name" value="WNT RELATED"/>
    <property type="match status" value="1"/>
</dbReference>
<evidence type="ECO:0000313" key="10">
    <source>
        <dbReference type="EMBL" id="CAI9742132.1"/>
    </source>
</evidence>
<keyword evidence="11" id="KW-1185">Reference proteome</keyword>
<dbReference type="PANTHER" id="PTHR12027:SF102">
    <property type="entry name" value="PROTEIN WNT"/>
    <property type="match status" value="1"/>
</dbReference>